<organism evidence="2 3">
    <name type="scientific">Breznakia blatticola</name>
    <dbReference type="NCBI Taxonomy" id="1754012"/>
    <lineage>
        <taxon>Bacteria</taxon>
        <taxon>Bacillati</taxon>
        <taxon>Bacillota</taxon>
        <taxon>Erysipelotrichia</taxon>
        <taxon>Erysipelotrichales</taxon>
        <taxon>Erysipelotrichaceae</taxon>
        <taxon>Breznakia</taxon>
    </lineage>
</organism>
<dbReference type="AlphaFoldDB" id="A0A4V6Q882"/>
<comment type="caution">
    <text evidence="2">The sequence shown here is derived from an EMBL/GenBank/DDBJ whole genome shotgun (WGS) entry which is preliminary data.</text>
</comment>
<dbReference type="Pfam" id="PF01609">
    <property type="entry name" value="DDE_Tnp_1"/>
    <property type="match status" value="1"/>
</dbReference>
<sequence>MFVKKNKNSAGRIVLAYYEGYRDKNGIPRQKHIERIGFLDDLEKLYDDPIAHFKAEAKRLTEEAKANNQDSITVSLDMNQRTPINQSQVKNLGYVFLQSVYSSLKLPEFFKNKQRNTKIEYNFNNVIRLLVFSRILKPESKIATFKSSSMYFEKLASNSDSIYDVLTRLFPLRNELQAYLHESVKAKYGRSNEHAFFDCTNYYFEIDSEKGIRKKGPSKEHRKTPIVQMGLLMDSNGIPMAYHLFPGNESEKVNLRPVINRCKIDYNIGRVIVVADRGLNTSDNIFYTHGKGDGYVYSQSIRGADQEYRDWVLDEDGYITHNDHSDTITGDDENEVIDAFKIKSRIIGKTIKIEENGKRNHEVTIKQKQVVYYSPKYAKRQRMKRLESVEKAQRLIESSGKYTQASNYGCMNYIEENVIDQSTGELLQKKKNDNIMRHINYDKIEEEEKYDGYYSIVTSETNLSDIEILNTYRGLWKVEESFKITKSELESRPAHVSRDDHIESHFFTCFLSLLLTRVIEHEIERKYSPQQLIEGLRSFNYTLVTENIYQCLNRNEVIDLLDETFGLDTSKYRMTLAKIKNIIATSKKE</sequence>
<protein>
    <submittedName>
        <fullName evidence="2">DDE family transposase</fullName>
    </submittedName>
</protein>
<proteinExistence type="predicted"/>
<dbReference type="EMBL" id="SODD01000086">
    <property type="protein sequence ID" value="TDW07529.1"/>
    <property type="molecule type" value="Genomic_DNA"/>
</dbReference>
<dbReference type="PANTHER" id="PTHR34614:SF2">
    <property type="entry name" value="TRANSPOSASE IS4-LIKE DOMAIN-CONTAINING PROTEIN"/>
    <property type="match status" value="1"/>
</dbReference>
<evidence type="ECO:0000313" key="3">
    <source>
        <dbReference type="Proteomes" id="UP000294743"/>
    </source>
</evidence>
<dbReference type="SUPFAM" id="SSF53098">
    <property type="entry name" value="Ribonuclease H-like"/>
    <property type="match status" value="1"/>
</dbReference>
<dbReference type="NCBIfam" id="NF033559">
    <property type="entry name" value="transpos_IS1634"/>
    <property type="match status" value="1"/>
</dbReference>
<dbReference type="Proteomes" id="UP000294743">
    <property type="component" value="Unassembled WGS sequence"/>
</dbReference>
<name>A0A4V6Q882_9FIRM</name>
<reference evidence="2 3" key="1">
    <citation type="submission" date="2019-03" db="EMBL/GenBank/DDBJ databases">
        <title>Genomic Encyclopedia of Type Strains, Phase IV (KMG-IV): sequencing the most valuable type-strain genomes for metagenomic binning, comparative biology and taxonomic classification.</title>
        <authorList>
            <person name="Goeker M."/>
        </authorList>
    </citation>
    <scope>NUCLEOTIDE SEQUENCE [LARGE SCALE GENOMIC DNA]</scope>
    <source>
        <strain evidence="2 3">DSM 28867</strain>
    </source>
</reference>
<evidence type="ECO:0000313" key="2">
    <source>
        <dbReference type="EMBL" id="TDW07529.1"/>
    </source>
</evidence>
<keyword evidence="3" id="KW-1185">Reference proteome</keyword>
<dbReference type="InterPro" id="IPR012337">
    <property type="entry name" value="RNaseH-like_sf"/>
</dbReference>
<dbReference type="InterPro" id="IPR002559">
    <property type="entry name" value="Transposase_11"/>
</dbReference>
<dbReference type="InterPro" id="IPR047654">
    <property type="entry name" value="IS1634_transpos"/>
</dbReference>
<dbReference type="PANTHER" id="PTHR34614">
    <property type="match status" value="1"/>
</dbReference>
<dbReference type="RefSeq" id="WP_134171447.1">
    <property type="nucleotide sequence ID" value="NZ_SODD01000086.1"/>
</dbReference>
<dbReference type="OrthoDB" id="9767746at2"/>
<evidence type="ECO:0000259" key="1">
    <source>
        <dbReference type="Pfam" id="PF01609"/>
    </source>
</evidence>
<feature type="domain" description="Transposase IS4-like" evidence="1">
    <location>
        <begin position="218"/>
        <end position="515"/>
    </location>
</feature>
<gene>
    <name evidence="2" type="ORF">EDD63_1861</name>
</gene>
<dbReference type="GO" id="GO:0003677">
    <property type="term" value="F:DNA binding"/>
    <property type="evidence" value="ECO:0007669"/>
    <property type="project" value="InterPro"/>
</dbReference>
<dbReference type="GO" id="GO:0006313">
    <property type="term" value="P:DNA transposition"/>
    <property type="evidence" value="ECO:0007669"/>
    <property type="project" value="InterPro"/>
</dbReference>
<accession>A0A4V6Q882</accession>
<dbReference type="GO" id="GO:0004803">
    <property type="term" value="F:transposase activity"/>
    <property type="evidence" value="ECO:0007669"/>
    <property type="project" value="InterPro"/>
</dbReference>